<dbReference type="EMBL" id="HBUF01344059">
    <property type="protein sequence ID" value="CAG6707345.1"/>
    <property type="molecule type" value="Transcribed_RNA"/>
</dbReference>
<feature type="chain" id="PRO_5036262516" description="Secreted protein" evidence="1">
    <location>
        <begin position="29"/>
        <end position="136"/>
    </location>
</feature>
<protein>
    <recommendedName>
        <fullName evidence="3">Secreted protein</fullName>
    </recommendedName>
</protein>
<evidence type="ECO:0008006" key="3">
    <source>
        <dbReference type="Google" id="ProtNLM"/>
    </source>
</evidence>
<dbReference type="EMBL" id="HBUF01344063">
    <property type="protein sequence ID" value="CAG6707355.1"/>
    <property type="molecule type" value="Transcribed_RNA"/>
</dbReference>
<keyword evidence="1" id="KW-0732">Signal</keyword>
<sequence>MPQAEMTRSNLGPLVHLWLLMWLMSCHSDDLALTSAHMRTFLPASSARMSSICCNIGSIGWLCLKYADTAYMDICPPLLSGMNTSQTQKYSLLRCGMARAPRLGFATTIPAKVCLPCGLDRKTFAPWKPASLLRKV</sequence>
<dbReference type="EMBL" id="HBUF01344060">
    <property type="protein sequence ID" value="CAG6707347.1"/>
    <property type="molecule type" value="Transcribed_RNA"/>
</dbReference>
<feature type="signal peptide" evidence="1">
    <location>
        <begin position="1"/>
        <end position="28"/>
    </location>
</feature>
<organism evidence="2">
    <name type="scientific">Cacopsylla melanoneura</name>
    <dbReference type="NCBI Taxonomy" id="428564"/>
    <lineage>
        <taxon>Eukaryota</taxon>
        <taxon>Metazoa</taxon>
        <taxon>Ecdysozoa</taxon>
        <taxon>Arthropoda</taxon>
        <taxon>Hexapoda</taxon>
        <taxon>Insecta</taxon>
        <taxon>Pterygota</taxon>
        <taxon>Neoptera</taxon>
        <taxon>Paraneoptera</taxon>
        <taxon>Hemiptera</taxon>
        <taxon>Sternorrhyncha</taxon>
        <taxon>Psylloidea</taxon>
        <taxon>Psyllidae</taxon>
        <taxon>Psyllinae</taxon>
        <taxon>Cacopsylla</taxon>
    </lineage>
</organism>
<dbReference type="AlphaFoldDB" id="A0A8D8XS20"/>
<name>A0A8D8XS20_9HEMI</name>
<accession>A0A8D8XS20</accession>
<evidence type="ECO:0000256" key="1">
    <source>
        <dbReference type="SAM" id="SignalP"/>
    </source>
</evidence>
<proteinExistence type="predicted"/>
<reference evidence="2" key="1">
    <citation type="submission" date="2021-05" db="EMBL/GenBank/DDBJ databases">
        <authorList>
            <person name="Alioto T."/>
            <person name="Alioto T."/>
            <person name="Gomez Garrido J."/>
        </authorList>
    </citation>
    <scope>NUCLEOTIDE SEQUENCE</scope>
</reference>
<dbReference type="EMBL" id="HBUF01344061">
    <property type="protein sequence ID" value="CAG6707350.1"/>
    <property type="molecule type" value="Transcribed_RNA"/>
</dbReference>
<evidence type="ECO:0000313" key="2">
    <source>
        <dbReference type="EMBL" id="CAG6707353.1"/>
    </source>
</evidence>
<dbReference type="EMBL" id="HBUF01344062">
    <property type="protein sequence ID" value="CAG6707353.1"/>
    <property type="molecule type" value="Transcribed_RNA"/>
</dbReference>
<dbReference type="EMBL" id="HBUF01344058">
    <property type="protein sequence ID" value="CAG6707342.1"/>
    <property type="molecule type" value="Transcribed_RNA"/>
</dbReference>